<reference evidence="3 4" key="1">
    <citation type="submission" date="2018-11" db="EMBL/GenBank/DDBJ databases">
        <authorList>
            <person name="Li F."/>
        </authorList>
    </citation>
    <scope>NUCLEOTIDE SEQUENCE [LARGE SCALE GENOMIC DNA]</scope>
    <source>
        <strain evidence="3 4">KIS18-7</strain>
    </source>
</reference>
<dbReference type="AlphaFoldDB" id="A0A3N0E079"/>
<dbReference type="Gene3D" id="2.30.110.10">
    <property type="entry name" value="Electron Transport, Fmn-binding Protein, Chain A"/>
    <property type="match status" value="1"/>
</dbReference>
<evidence type="ECO:0000259" key="2">
    <source>
        <dbReference type="Pfam" id="PF01243"/>
    </source>
</evidence>
<evidence type="ECO:0000313" key="3">
    <source>
        <dbReference type="EMBL" id="RNL81269.1"/>
    </source>
</evidence>
<dbReference type="SUPFAM" id="SSF50475">
    <property type="entry name" value="FMN-binding split barrel"/>
    <property type="match status" value="1"/>
</dbReference>
<dbReference type="Pfam" id="PF01243">
    <property type="entry name" value="PNPOx_N"/>
    <property type="match status" value="1"/>
</dbReference>
<dbReference type="OrthoDB" id="4551790at2"/>
<sequence length="129" mass="14097">MSLVLPRSSAFLDFWIERRLCTVTTLRPDGSPHVVPMGVVIDPETDTAWAITSKTSRKARNLADGGPIAVCCVDGRSWSTIEGTATVSDDPKVVAEAERRYAERYKVPRENPSRVAIRISVTKVIGNVG</sequence>
<accession>A0A3N0E079</accession>
<dbReference type="InterPro" id="IPR019920">
    <property type="entry name" value="F420-binding_dom_put"/>
</dbReference>
<comment type="caution">
    <text evidence="3">The sequence shown here is derived from an EMBL/GenBank/DDBJ whole genome shotgun (WGS) entry which is preliminary data.</text>
</comment>
<dbReference type="InterPro" id="IPR012349">
    <property type="entry name" value="Split_barrel_FMN-bd"/>
</dbReference>
<organism evidence="3 4">
    <name type="scientific">Nocardioides marmorisolisilvae</name>
    <dbReference type="NCBI Taxonomy" id="1542737"/>
    <lineage>
        <taxon>Bacteria</taxon>
        <taxon>Bacillati</taxon>
        <taxon>Actinomycetota</taxon>
        <taxon>Actinomycetes</taxon>
        <taxon>Propionibacteriales</taxon>
        <taxon>Nocardioidaceae</taxon>
        <taxon>Nocardioides</taxon>
    </lineage>
</organism>
<dbReference type="RefSeq" id="WP_123232472.1">
    <property type="nucleotide sequence ID" value="NZ_RJSG01000001.1"/>
</dbReference>
<feature type="domain" description="Pyridoxamine 5'-phosphate oxidase N-terminal" evidence="2">
    <location>
        <begin position="11"/>
        <end position="124"/>
    </location>
</feature>
<dbReference type="GO" id="GO:0016627">
    <property type="term" value="F:oxidoreductase activity, acting on the CH-CH group of donors"/>
    <property type="evidence" value="ECO:0007669"/>
    <property type="project" value="TreeGrafter"/>
</dbReference>
<dbReference type="InterPro" id="IPR011576">
    <property type="entry name" value="Pyridox_Oxase_N"/>
</dbReference>
<evidence type="ECO:0000256" key="1">
    <source>
        <dbReference type="ARBA" id="ARBA00023002"/>
    </source>
</evidence>
<protein>
    <submittedName>
        <fullName evidence="3">PPOX class F420-dependent oxidoreductase</fullName>
    </submittedName>
</protein>
<dbReference type="InterPro" id="IPR052019">
    <property type="entry name" value="F420H2_bilvrd_red/Heme_oxyg"/>
</dbReference>
<dbReference type="NCBIfam" id="TIGR03618">
    <property type="entry name" value="Rv1155_F420"/>
    <property type="match status" value="1"/>
</dbReference>
<dbReference type="PANTHER" id="PTHR35176:SF1">
    <property type="entry name" value="F420H(2)-DEPENDENT BILIVERDIN REDUCTASE"/>
    <property type="match status" value="1"/>
</dbReference>
<gene>
    <name evidence="3" type="ORF">EFL95_02590</name>
</gene>
<dbReference type="EMBL" id="RJSG01000001">
    <property type="protein sequence ID" value="RNL81269.1"/>
    <property type="molecule type" value="Genomic_DNA"/>
</dbReference>
<proteinExistence type="predicted"/>
<dbReference type="Proteomes" id="UP000277094">
    <property type="component" value="Unassembled WGS sequence"/>
</dbReference>
<name>A0A3N0E079_9ACTN</name>
<dbReference type="PANTHER" id="PTHR35176">
    <property type="entry name" value="HEME OXYGENASE HI_0854-RELATED"/>
    <property type="match status" value="1"/>
</dbReference>
<evidence type="ECO:0000313" key="4">
    <source>
        <dbReference type="Proteomes" id="UP000277094"/>
    </source>
</evidence>
<dbReference type="GO" id="GO:0070967">
    <property type="term" value="F:coenzyme F420 binding"/>
    <property type="evidence" value="ECO:0007669"/>
    <property type="project" value="TreeGrafter"/>
</dbReference>
<keyword evidence="1" id="KW-0560">Oxidoreductase</keyword>
<dbReference type="GO" id="GO:0005829">
    <property type="term" value="C:cytosol"/>
    <property type="evidence" value="ECO:0007669"/>
    <property type="project" value="TreeGrafter"/>
</dbReference>
<keyword evidence="4" id="KW-1185">Reference proteome</keyword>